<dbReference type="Proteomes" id="UP001302486">
    <property type="component" value="Chromosome"/>
</dbReference>
<proteinExistence type="predicted"/>
<dbReference type="AlphaFoldDB" id="A0AA97ES46"/>
<dbReference type="InterPro" id="IPR023614">
    <property type="entry name" value="Porin_dom_sf"/>
</dbReference>
<dbReference type="InterPro" id="IPR010870">
    <property type="entry name" value="Porin_O/P"/>
</dbReference>
<keyword evidence="3" id="KW-1185">Reference proteome</keyword>
<name>A0AA97ES46_9FLAO</name>
<organism evidence="2 3">
    <name type="scientific">Hwangdonia lutea</name>
    <dbReference type="NCBI Taxonomy" id="3075823"/>
    <lineage>
        <taxon>Bacteria</taxon>
        <taxon>Pseudomonadati</taxon>
        <taxon>Bacteroidota</taxon>
        <taxon>Flavobacteriia</taxon>
        <taxon>Flavobacteriales</taxon>
        <taxon>Flavobacteriaceae</taxon>
        <taxon>Hwangdonia</taxon>
    </lineage>
</organism>
<dbReference type="KEGG" id="hws:RNZ46_08320"/>
<dbReference type="Gene3D" id="2.40.160.10">
    <property type="entry name" value="Porin"/>
    <property type="match status" value="1"/>
</dbReference>
<evidence type="ECO:0000313" key="2">
    <source>
        <dbReference type="EMBL" id="WOD45265.1"/>
    </source>
</evidence>
<feature type="signal peptide" evidence="1">
    <location>
        <begin position="1"/>
        <end position="20"/>
    </location>
</feature>
<dbReference type="RefSeq" id="WP_316984921.1">
    <property type="nucleotide sequence ID" value="NZ_CP136521.1"/>
</dbReference>
<protein>
    <submittedName>
        <fullName evidence="2">Porin</fullName>
    </submittedName>
</protein>
<keyword evidence="1" id="KW-0732">Signal</keyword>
<sequence length="398" mass="44912">MKLKFTCFALGLFAILSSHTQEVKSPKFGKGLFNLVGQDSSWTMKIGARMQFLAISNWEDGQSNESNFLVRRARLKFDGYAFTPKLKYKLELGLSNRDISGASPFTSNAPRYILDAVIKWNFAPGFDLWFGQTKLPGNRDRIISSGNLQQVDRSLLNSRFNIDRDLGVQLRHQFNISDVFVVKEIFSVAQGEGRNITTGNLGGHQYTGRIELLPFGNFTSKGDYVGADLIREQTPKLALGVSYDHNNNAVKTRSNQGSYMAIDGDTGFFETNINTLFIDAMFKYKGFSFMAEYADRDAQDPWAKNSDGSLTDDEVQVGKGLNLQTGILCKNDWEISGRYTHIKLDQNITEKNPESQYTLGVSKYIVGHKLKVQTDISYLEINGGNNELMWRLQFDIHF</sequence>
<dbReference type="EMBL" id="CP136521">
    <property type="protein sequence ID" value="WOD45265.1"/>
    <property type="molecule type" value="Genomic_DNA"/>
</dbReference>
<dbReference type="Pfam" id="PF07396">
    <property type="entry name" value="Porin_O_P"/>
    <property type="match status" value="1"/>
</dbReference>
<dbReference type="SUPFAM" id="SSF56935">
    <property type="entry name" value="Porins"/>
    <property type="match status" value="1"/>
</dbReference>
<accession>A0AA97ES46</accession>
<evidence type="ECO:0000313" key="3">
    <source>
        <dbReference type="Proteomes" id="UP001302486"/>
    </source>
</evidence>
<reference evidence="3" key="1">
    <citation type="submission" date="2024-06" db="EMBL/GenBank/DDBJ databases">
        <title>Hwangdonia haimaensis gen. nov., sp. nov., a member of the family Flavobacteriaceae isolated from the haima cold seep.</title>
        <authorList>
            <person name="Li J."/>
        </authorList>
    </citation>
    <scope>NUCLEOTIDE SEQUENCE [LARGE SCALE GENOMIC DNA]</scope>
    <source>
        <strain evidence="3">SCSIO 19198</strain>
    </source>
</reference>
<feature type="chain" id="PRO_5041686598" evidence="1">
    <location>
        <begin position="21"/>
        <end position="398"/>
    </location>
</feature>
<gene>
    <name evidence="2" type="ORF">RNZ46_08320</name>
</gene>
<evidence type="ECO:0000256" key="1">
    <source>
        <dbReference type="SAM" id="SignalP"/>
    </source>
</evidence>